<dbReference type="PANTHER" id="PTHR24346">
    <property type="entry name" value="MAP/MICROTUBULE AFFINITY-REGULATING KINASE"/>
    <property type="match status" value="1"/>
</dbReference>
<dbReference type="PROSITE" id="PS50011">
    <property type="entry name" value="PROTEIN_KINASE_DOM"/>
    <property type="match status" value="1"/>
</dbReference>
<feature type="compositionally biased region" description="Polar residues" evidence="11">
    <location>
        <begin position="1"/>
        <end position="42"/>
    </location>
</feature>
<dbReference type="FunFam" id="1.10.510.10:FF:000397">
    <property type="entry name" value="Serine/threonine-protein kinase KIN4"/>
    <property type="match status" value="1"/>
</dbReference>
<feature type="compositionally biased region" description="Basic and acidic residues" evidence="11">
    <location>
        <begin position="876"/>
        <end position="889"/>
    </location>
</feature>
<feature type="region of interest" description="Disordered" evidence="11">
    <location>
        <begin position="615"/>
        <end position="642"/>
    </location>
</feature>
<feature type="compositionally biased region" description="Low complexity" evidence="11">
    <location>
        <begin position="966"/>
        <end position="979"/>
    </location>
</feature>
<evidence type="ECO:0000256" key="3">
    <source>
        <dbReference type="ARBA" id="ARBA00022553"/>
    </source>
</evidence>
<feature type="compositionally biased region" description="Low complexity" evidence="11">
    <location>
        <begin position="1068"/>
        <end position="1085"/>
    </location>
</feature>
<feature type="compositionally biased region" description="Polar residues" evidence="11">
    <location>
        <begin position="73"/>
        <end position="84"/>
    </location>
</feature>
<feature type="region of interest" description="Disordered" evidence="11">
    <location>
        <begin position="667"/>
        <end position="1205"/>
    </location>
</feature>
<keyword evidence="7 10" id="KW-0067">ATP-binding</keyword>
<evidence type="ECO:0000313" key="13">
    <source>
        <dbReference type="EMBL" id="KAK3693480.1"/>
    </source>
</evidence>
<evidence type="ECO:0000256" key="7">
    <source>
        <dbReference type="ARBA" id="ARBA00022840"/>
    </source>
</evidence>
<dbReference type="PROSITE" id="PS00108">
    <property type="entry name" value="PROTEIN_KINASE_ST"/>
    <property type="match status" value="1"/>
</dbReference>
<comment type="caution">
    <text evidence="13">The sequence shown here is derived from an EMBL/GenBank/DDBJ whole genome shotgun (WGS) entry which is preliminary data.</text>
</comment>
<evidence type="ECO:0000259" key="12">
    <source>
        <dbReference type="PROSITE" id="PS50011"/>
    </source>
</evidence>
<feature type="compositionally biased region" description="Low complexity" evidence="11">
    <location>
        <begin position="85"/>
        <end position="113"/>
    </location>
</feature>
<feature type="compositionally biased region" description="Low complexity" evidence="11">
    <location>
        <begin position="776"/>
        <end position="789"/>
    </location>
</feature>
<feature type="compositionally biased region" description="Basic residues" evidence="11">
    <location>
        <begin position="285"/>
        <end position="298"/>
    </location>
</feature>
<feature type="compositionally biased region" description="Basic and acidic residues" evidence="11">
    <location>
        <begin position="945"/>
        <end position="954"/>
    </location>
</feature>
<dbReference type="InterPro" id="IPR017441">
    <property type="entry name" value="Protein_kinase_ATP_BS"/>
</dbReference>
<evidence type="ECO:0000256" key="8">
    <source>
        <dbReference type="ARBA" id="ARBA00047899"/>
    </source>
</evidence>
<dbReference type="Pfam" id="PF00069">
    <property type="entry name" value="Pkinase"/>
    <property type="match status" value="1"/>
</dbReference>
<dbReference type="GO" id="GO:0004674">
    <property type="term" value="F:protein serine/threonine kinase activity"/>
    <property type="evidence" value="ECO:0007669"/>
    <property type="project" value="UniProtKB-KW"/>
</dbReference>
<keyword evidence="2" id="KW-0723">Serine/threonine-protein kinase</keyword>
<evidence type="ECO:0000256" key="5">
    <source>
        <dbReference type="ARBA" id="ARBA00022741"/>
    </source>
</evidence>
<dbReference type="GO" id="GO:0000011">
    <property type="term" value="P:vacuole inheritance"/>
    <property type="evidence" value="ECO:0007669"/>
    <property type="project" value="UniProtKB-ARBA"/>
</dbReference>
<keyword evidence="5 10" id="KW-0547">Nucleotide-binding</keyword>
<evidence type="ECO:0000256" key="4">
    <source>
        <dbReference type="ARBA" id="ARBA00022679"/>
    </source>
</evidence>
<dbReference type="GO" id="GO:0045033">
    <property type="term" value="P:peroxisome inheritance"/>
    <property type="evidence" value="ECO:0007669"/>
    <property type="project" value="UniProtKB-ARBA"/>
</dbReference>
<organism evidence="13 14">
    <name type="scientific">Podospora appendiculata</name>
    <dbReference type="NCBI Taxonomy" id="314037"/>
    <lineage>
        <taxon>Eukaryota</taxon>
        <taxon>Fungi</taxon>
        <taxon>Dikarya</taxon>
        <taxon>Ascomycota</taxon>
        <taxon>Pezizomycotina</taxon>
        <taxon>Sordariomycetes</taxon>
        <taxon>Sordariomycetidae</taxon>
        <taxon>Sordariales</taxon>
        <taxon>Podosporaceae</taxon>
        <taxon>Podospora</taxon>
    </lineage>
</organism>
<feature type="compositionally biased region" description="Low complexity" evidence="11">
    <location>
        <begin position="55"/>
        <end position="72"/>
    </location>
</feature>
<dbReference type="GO" id="GO:0005524">
    <property type="term" value="F:ATP binding"/>
    <property type="evidence" value="ECO:0007669"/>
    <property type="project" value="UniProtKB-UniRule"/>
</dbReference>
<evidence type="ECO:0000256" key="1">
    <source>
        <dbReference type="ARBA" id="ARBA00012513"/>
    </source>
</evidence>
<dbReference type="Proteomes" id="UP001270362">
    <property type="component" value="Unassembled WGS sequence"/>
</dbReference>
<evidence type="ECO:0000256" key="2">
    <source>
        <dbReference type="ARBA" id="ARBA00022527"/>
    </source>
</evidence>
<dbReference type="GO" id="GO:0035556">
    <property type="term" value="P:intracellular signal transduction"/>
    <property type="evidence" value="ECO:0007669"/>
    <property type="project" value="TreeGrafter"/>
</dbReference>
<evidence type="ECO:0000256" key="10">
    <source>
        <dbReference type="PROSITE-ProRule" id="PRU10141"/>
    </source>
</evidence>
<dbReference type="InterPro" id="IPR034674">
    <property type="entry name" value="STK_Kin4/ppk1"/>
</dbReference>
<feature type="compositionally biased region" description="Low complexity" evidence="11">
    <location>
        <begin position="138"/>
        <end position="152"/>
    </location>
</feature>
<dbReference type="PROSITE" id="PS00107">
    <property type="entry name" value="PROTEIN_KINASE_ATP"/>
    <property type="match status" value="1"/>
</dbReference>
<reference evidence="13" key="2">
    <citation type="submission" date="2023-06" db="EMBL/GenBank/DDBJ databases">
        <authorList>
            <consortium name="Lawrence Berkeley National Laboratory"/>
            <person name="Haridas S."/>
            <person name="Hensen N."/>
            <person name="Bonometti L."/>
            <person name="Westerberg I."/>
            <person name="Brannstrom I.O."/>
            <person name="Guillou S."/>
            <person name="Cros-Aarteil S."/>
            <person name="Calhoun S."/>
            <person name="Kuo A."/>
            <person name="Mondo S."/>
            <person name="Pangilinan J."/>
            <person name="Riley R."/>
            <person name="Labutti K."/>
            <person name="Andreopoulos B."/>
            <person name="Lipzen A."/>
            <person name="Chen C."/>
            <person name="Yanf M."/>
            <person name="Daum C."/>
            <person name="Ng V."/>
            <person name="Clum A."/>
            <person name="Steindorff A."/>
            <person name="Ohm R."/>
            <person name="Martin F."/>
            <person name="Silar P."/>
            <person name="Natvig D."/>
            <person name="Lalanne C."/>
            <person name="Gautier V."/>
            <person name="Ament-Velasquez S.L."/>
            <person name="Kruys A."/>
            <person name="Hutchinson M.I."/>
            <person name="Powell A.J."/>
            <person name="Barry K."/>
            <person name="Miller A.N."/>
            <person name="Grigoriev I.V."/>
            <person name="Debuchy R."/>
            <person name="Gladieux P."/>
            <person name="Thoren M.H."/>
            <person name="Johannesson H."/>
        </authorList>
    </citation>
    <scope>NUCLEOTIDE SEQUENCE</scope>
    <source>
        <strain evidence="13">CBS 314.62</strain>
    </source>
</reference>
<dbReference type="GO" id="GO:0005737">
    <property type="term" value="C:cytoplasm"/>
    <property type="evidence" value="ECO:0007669"/>
    <property type="project" value="TreeGrafter"/>
</dbReference>
<evidence type="ECO:0000256" key="11">
    <source>
        <dbReference type="SAM" id="MobiDB-lite"/>
    </source>
</evidence>
<dbReference type="InterPro" id="IPR008271">
    <property type="entry name" value="Ser/Thr_kinase_AS"/>
</dbReference>
<dbReference type="AlphaFoldDB" id="A0AAE0XHS1"/>
<dbReference type="PANTHER" id="PTHR24346:SF110">
    <property type="entry name" value="NON-SPECIFIC SERINE_THREONINE PROTEIN KINASE"/>
    <property type="match status" value="1"/>
</dbReference>
<dbReference type="CDD" id="cd14076">
    <property type="entry name" value="STKc_Kin4"/>
    <property type="match status" value="1"/>
</dbReference>
<reference evidence="13" key="1">
    <citation type="journal article" date="2023" name="Mol. Phylogenet. Evol.">
        <title>Genome-scale phylogeny and comparative genomics of the fungal order Sordariales.</title>
        <authorList>
            <person name="Hensen N."/>
            <person name="Bonometti L."/>
            <person name="Westerberg I."/>
            <person name="Brannstrom I.O."/>
            <person name="Guillou S."/>
            <person name="Cros-Aarteil S."/>
            <person name="Calhoun S."/>
            <person name="Haridas S."/>
            <person name="Kuo A."/>
            <person name="Mondo S."/>
            <person name="Pangilinan J."/>
            <person name="Riley R."/>
            <person name="LaButti K."/>
            <person name="Andreopoulos B."/>
            <person name="Lipzen A."/>
            <person name="Chen C."/>
            <person name="Yan M."/>
            <person name="Daum C."/>
            <person name="Ng V."/>
            <person name="Clum A."/>
            <person name="Steindorff A."/>
            <person name="Ohm R.A."/>
            <person name="Martin F."/>
            <person name="Silar P."/>
            <person name="Natvig D.O."/>
            <person name="Lalanne C."/>
            <person name="Gautier V."/>
            <person name="Ament-Velasquez S.L."/>
            <person name="Kruys A."/>
            <person name="Hutchinson M.I."/>
            <person name="Powell A.J."/>
            <person name="Barry K."/>
            <person name="Miller A.N."/>
            <person name="Grigoriev I.V."/>
            <person name="Debuchy R."/>
            <person name="Gladieux P."/>
            <person name="Hiltunen Thoren M."/>
            <person name="Johannesson H."/>
        </authorList>
    </citation>
    <scope>NUCLEOTIDE SEQUENCE</scope>
    <source>
        <strain evidence="13">CBS 314.62</strain>
    </source>
</reference>
<evidence type="ECO:0000313" key="14">
    <source>
        <dbReference type="Proteomes" id="UP001270362"/>
    </source>
</evidence>
<evidence type="ECO:0000256" key="9">
    <source>
        <dbReference type="ARBA" id="ARBA00048679"/>
    </source>
</evidence>
<dbReference type="InterPro" id="IPR000719">
    <property type="entry name" value="Prot_kinase_dom"/>
</dbReference>
<dbReference type="SUPFAM" id="SSF56112">
    <property type="entry name" value="Protein kinase-like (PK-like)"/>
    <property type="match status" value="1"/>
</dbReference>
<proteinExistence type="predicted"/>
<keyword evidence="3" id="KW-0597">Phosphoprotein</keyword>
<accession>A0AAE0XHS1</accession>
<keyword evidence="14" id="KW-1185">Reference proteome</keyword>
<sequence length="1205" mass="130892">MSTAFQTTPLQPASVSAFTTASLTPASPSNRHYPSSHSSPTREGSGHHHANQQTSGASPASSSRRPSRKPSANESSQSAFNSPMSSRAAISSPVPVPVPVAASSPDQHSSTSTSDRRRNMPAAVPPRTSSTNHHTGREGTSSSRRTGQTSERATNSPRRAQPEPSRDTNGTLDPDEAAAQSSRTRRAQEQSQRSSSNRDGRPPSSSAAMPVRSQPAATNSSKGPSREASEILNSILISQPEVDIQREKERLALAQPHHVGSQQDDDATPPPIAGGAEQGDDGRRGTRSRHDHSKREKHTKFGEYILGNTIGEGEFGKVKLGWKQEGGVQVAIKLIKKDQLGSNPSRMQKIMREVSILKSLTHPNIVQLHKMEESERHYGIVLEYASGGELFDYILNHRYLKDNAARRLFAQLVSGVGYLHKKGIVHRDLKLENLLLDRNRNIIITDFGFANTFDPHEELSEDEELNLSDREFVKRSGLDKVKQNGHRKGDLMQTSCGSPCYAAPELVVSDSLYTGRKVDVWSCGVILYAMLAGYLPFDDDPANPEGDNINLLYKYIVNTPLTFPEYVTPHARDLLRRILVPNPRKRADLFEVARHSWLSEYAHVVEFITSSTTTPGEIQNTTVPAEDEGETPVIARSNSVREASKKAAAAPAIGGLISKQGNVDAQQEADYAKQQRENKRRTVQVEYVAPNTTTQRGEPSGAQSSGGKTRARSGSQGAVEVPNVGQPSSPKDKPLPRDPPVSRDASSKTGASARRPPSAHRNTTAPLRPGRDARAASDAAYMAGASGARPPTGGSMQSTASRVVAAGGRTSYGQPVPPELADTNVHGRIQQPSRGGSKNYGIPPSASNSQEQQGLEYGRPSITVSPKFPKPSGFSREGEGGETKATEVKGHKRSSTMGELGGKIFGRSGSLFGGRNRKRQEQQQAGEKAKRYPPVSMNNSMPPGEEPRTSMDSKRSRRSFSIGLGKKTSGSMSGSQTSQEKQSRRFSFIPASFSLKAIGIGKDDGSNPQLDSQQDLPIQEPPTVDQYGRYIDQNVGRDHVEASTLDGMTAQLRDPQQGPAENYAGPRQQQHQQQQHQQQQHQQQQYSGYSHYGRPSAVEGYSSGAMLNSGSDASFDTNPRRPPGSAPHLQAQSQPRQDPSFDARRAPSNSNKANRGVLQKNKRFVDAWDDDPYSQSHDHSGSSGPARKVMDFFRRRGKARGGENS</sequence>
<name>A0AAE0XHS1_9PEZI</name>
<feature type="region of interest" description="Disordered" evidence="11">
    <location>
        <begin position="1"/>
        <end position="227"/>
    </location>
</feature>
<dbReference type="SMART" id="SM00220">
    <property type="entry name" value="S_TKc"/>
    <property type="match status" value="1"/>
</dbReference>
<dbReference type="FunFam" id="3.30.200.20:FF:000003">
    <property type="entry name" value="Non-specific serine/threonine protein kinase"/>
    <property type="match status" value="1"/>
</dbReference>
<keyword evidence="6" id="KW-0418">Kinase</keyword>
<feature type="compositionally biased region" description="Polar residues" evidence="11">
    <location>
        <begin position="1006"/>
        <end position="1016"/>
    </location>
</feature>
<protein>
    <recommendedName>
        <fullName evidence="1">non-specific serine/threonine protein kinase</fullName>
        <ecNumber evidence="1">2.7.11.1</ecNumber>
    </recommendedName>
</protein>
<comment type="catalytic activity">
    <reaction evidence="9">
        <text>L-seryl-[protein] + ATP = O-phospho-L-seryl-[protein] + ADP + H(+)</text>
        <dbReference type="Rhea" id="RHEA:17989"/>
        <dbReference type="Rhea" id="RHEA-COMP:9863"/>
        <dbReference type="Rhea" id="RHEA-COMP:11604"/>
        <dbReference type="ChEBI" id="CHEBI:15378"/>
        <dbReference type="ChEBI" id="CHEBI:29999"/>
        <dbReference type="ChEBI" id="CHEBI:30616"/>
        <dbReference type="ChEBI" id="CHEBI:83421"/>
        <dbReference type="ChEBI" id="CHEBI:456216"/>
        <dbReference type="EC" id="2.7.11.1"/>
    </reaction>
</comment>
<dbReference type="Gene3D" id="1.10.510.10">
    <property type="entry name" value="Transferase(Phosphotransferase) domain 1"/>
    <property type="match status" value="1"/>
</dbReference>
<dbReference type="EMBL" id="JAULSO010000001">
    <property type="protein sequence ID" value="KAK3693480.1"/>
    <property type="molecule type" value="Genomic_DNA"/>
</dbReference>
<gene>
    <name evidence="13" type="ORF">B0T22DRAFT_41218</name>
</gene>
<keyword evidence="4" id="KW-0808">Transferase</keyword>
<evidence type="ECO:0000256" key="6">
    <source>
        <dbReference type="ARBA" id="ARBA00022777"/>
    </source>
</evidence>
<feature type="binding site" evidence="10">
    <location>
        <position position="337"/>
    </location>
    <ligand>
        <name>ATP</name>
        <dbReference type="ChEBI" id="CHEBI:30616"/>
    </ligand>
</feature>
<feature type="compositionally biased region" description="Polar residues" evidence="11">
    <location>
        <begin position="690"/>
        <end position="716"/>
    </location>
</feature>
<dbReference type="InterPro" id="IPR011009">
    <property type="entry name" value="Kinase-like_dom_sf"/>
</dbReference>
<comment type="catalytic activity">
    <reaction evidence="8">
        <text>L-threonyl-[protein] + ATP = O-phospho-L-threonyl-[protein] + ADP + H(+)</text>
        <dbReference type="Rhea" id="RHEA:46608"/>
        <dbReference type="Rhea" id="RHEA-COMP:11060"/>
        <dbReference type="Rhea" id="RHEA-COMP:11605"/>
        <dbReference type="ChEBI" id="CHEBI:15378"/>
        <dbReference type="ChEBI" id="CHEBI:30013"/>
        <dbReference type="ChEBI" id="CHEBI:30616"/>
        <dbReference type="ChEBI" id="CHEBI:61977"/>
        <dbReference type="ChEBI" id="CHEBI:456216"/>
        <dbReference type="EC" id="2.7.11.1"/>
    </reaction>
</comment>
<dbReference type="EC" id="2.7.11.1" evidence="1"/>
<feature type="compositionally biased region" description="Polar residues" evidence="11">
    <location>
        <begin position="1105"/>
        <end position="1117"/>
    </location>
</feature>
<feature type="region of interest" description="Disordered" evidence="11">
    <location>
        <begin position="256"/>
        <end position="300"/>
    </location>
</feature>
<feature type="domain" description="Protein kinase" evidence="12">
    <location>
        <begin position="304"/>
        <end position="598"/>
    </location>
</feature>